<dbReference type="InterPro" id="IPR029063">
    <property type="entry name" value="SAM-dependent_MTases_sf"/>
</dbReference>
<dbReference type="SUPFAM" id="SSF53335">
    <property type="entry name" value="S-adenosyl-L-methionine-dependent methyltransferases"/>
    <property type="match status" value="1"/>
</dbReference>
<proteinExistence type="predicted"/>
<dbReference type="Gene3D" id="3.40.50.150">
    <property type="entry name" value="Vaccinia Virus protein VP39"/>
    <property type="match status" value="1"/>
</dbReference>
<dbReference type="InterPro" id="IPR041698">
    <property type="entry name" value="Methyltransf_25"/>
</dbReference>
<sequence length="278" mass="31523">MKGLINWEALQKYQKLPFANMDEAAQAKQWGSFAGMYDGMAKLEKEFTKKQVGQMLLSAEDSVIDIGCGPGRLSVPVAQKVKSVTALDVSEAMLAKCMENARREGVHNITPMRANWLAEDAVETVGKYDIAIASRSVGFADLVKINRIARKYVFILGWANAPSLREIQLDFLEGIGQEKVPHDPDARMFGYNMMFNMVYDMGANPNIVVVEDGFERDYVSREQAYADLRFVGEIRPEFEEQYRSNVDRYLIPQPDGGFKLLRKTKTFVLWWRPDEVSA</sequence>
<evidence type="ECO:0000313" key="2">
    <source>
        <dbReference type="EMBL" id="QDR82401.1"/>
    </source>
</evidence>
<dbReference type="OrthoDB" id="7365827at2"/>
<gene>
    <name evidence="2" type="ORF">SPTER_38280</name>
</gene>
<keyword evidence="2" id="KW-0489">Methyltransferase</keyword>
<accession>A0A517DYH7</accession>
<keyword evidence="3" id="KW-1185">Reference proteome</keyword>
<dbReference type="KEGG" id="sted:SPTER_38280"/>
<dbReference type="Proteomes" id="UP000320776">
    <property type="component" value="Chromosome"/>
</dbReference>
<dbReference type="GO" id="GO:0032259">
    <property type="term" value="P:methylation"/>
    <property type="evidence" value="ECO:0007669"/>
    <property type="project" value="UniProtKB-KW"/>
</dbReference>
<dbReference type="GO" id="GO:0008168">
    <property type="term" value="F:methyltransferase activity"/>
    <property type="evidence" value="ECO:0007669"/>
    <property type="project" value="UniProtKB-KW"/>
</dbReference>
<dbReference type="EMBL" id="CP036259">
    <property type="protein sequence ID" value="QDR82401.1"/>
    <property type="molecule type" value="Genomic_DNA"/>
</dbReference>
<evidence type="ECO:0000259" key="1">
    <source>
        <dbReference type="Pfam" id="PF13649"/>
    </source>
</evidence>
<protein>
    <submittedName>
        <fullName evidence="2">RumA: 23S rRNA (Uracil-5-)-methyltransferase RumA</fullName>
    </submittedName>
</protein>
<dbReference type="AlphaFoldDB" id="A0A517DYH7"/>
<evidence type="ECO:0000313" key="3">
    <source>
        <dbReference type="Proteomes" id="UP000320776"/>
    </source>
</evidence>
<name>A0A517DYH7_9FIRM</name>
<reference evidence="2 3" key="1">
    <citation type="submission" date="2019-02" db="EMBL/GenBank/DDBJ databases">
        <title>Closed genome of Sporomusa termitida DSM 4440.</title>
        <authorList>
            <person name="Poehlein A."/>
            <person name="Daniel R."/>
        </authorList>
    </citation>
    <scope>NUCLEOTIDE SEQUENCE [LARGE SCALE GENOMIC DNA]</scope>
    <source>
        <strain evidence="2 3">DSM 4440</strain>
    </source>
</reference>
<feature type="domain" description="Methyltransferase" evidence="1">
    <location>
        <begin position="63"/>
        <end position="139"/>
    </location>
</feature>
<dbReference type="RefSeq" id="WP_144351794.1">
    <property type="nucleotide sequence ID" value="NZ_CP036259.1"/>
</dbReference>
<keyword evidence="2" id="KW-0808">Transferase</keyword>
<dbReference type="Pfam" id="PF13649">
    <property type="entry name" value="Methyltransf_25"/>
    <property type="match status" value="1"/>
</dbReference>
<dbReference type="CDD" id="cd02440">
    <property type="entry name" value="AdoMet_MTases"/>
    <property type="match status" value="1"/>
</dbReference>
<organism evidence="2 3">
    <name type="scientific">Sporomusa termitida</name>
    <dbReference type="NCBI Taxonomy" id="2377"/>
    <lineage>
        <taxon>Bacteria</taxon>
        <taxon>Bacillati</taxon>
        <taxon>Bacillota</taxon>
        <taxon>Negativicutes</taxon>
        <taxon>Selenomonadales</taxon>
        <taxon>Sporomusaceae</taxon>
        <taxon>Sporomusa</taxon>
    </lineage>
</organism>